<dbReference type="InterPro" id="IPR036380">
    <property type="entry name" value="Isochorismatase-like_sf"/>
</dbReference>
<dbReference type="EMBL" id="CAJZAG010000011">
    <property type="protein sequence ID" value="CAG9183049.1"/>
    <property type="molecule type" value="Genomic_DNA"/>
</dbReference>
<keyword evidence="4" id="KW-1185">Reference proteome</keyword>
<reference evidence="3 4" key="1">
    <citation type="submission" date="2021-08" db="EMBL/GenBank/DDBJ databases">
        <authorList>
            <person name="Peeters C."/>
        </authorList>
    </citation>
    <scope>NUCLEOTIDE SEQUENCE [LARGE SCALE GENOMIC DNA]</scope>
    <source>
        <strain evidence="3 4">LMG 32289</strain>
    </source>
</reference>
<name>A0ABM8XRY0_9BURK</name>
<dbReference type="EC" id="3.5.1.110" evidence="3"/>
<dbReference type="Proteomes" id="UP000706525">
    <property type="component" value="Unassembled WGS sequence"/>
</dbReference>
<dbReference type="RefSeq" id="WP_223993734.1">
    <property type="nucleotide sequence ID" value="NZ_CAJZAG010000011.1"/>
</dbReference>
<dbReference type="PANTHER" id="PTHR43540">
    <property type="entry name" value="PEROXYUREIDOACRYLATE/UREIDOACRYLATE AMIDOHYDROLASE-RELATED"/>
    <property type="match status" value="1"/>
</dbReference>
<dbReference type="InterPro" id="IPR000868">
    <property type="entry name" value="Isochorismatase-like_dom"/>
</dbReference>
<dbReference type="CDD" id="cd00431">
    <property type="entry name" value="cysteine_hydrolases"/>
    <property type="match status" value="1"/>
</dbReference>
<protein>
    <submittedName>
        <fullName evidence="3">Peroxyureidoacrylate/ureidoacrylate amidohydrolase RutB</fullName>
        <ecNumber evidence="3">3.5.1.110</ecNumber>
    </submittedName>
</protein>
<dbReference type="SUPFAM" id="SSF52499">
    <property type="entry name" value="Isochorismatase-like hydrolases"/>
    <property type="match status" value="1"/>
</dbReference>
<gene>
    <name evidence="3" type="primary">rutB_9</name>
    <name evidence="3" type="ORF">LMG32289_05260</name>
</gene>
<evidence type="ECO:0000313" key="4">
    <source>
        <dbReference type="Proteomes" id="UP000706525"/>
    </source>
</evidence>
<organism evidence="3 4">
    <name type="scientific">Cupriavidus pampae</name>
    <dbReference type="NCBI Taxonomy" id="659251"/>
    <lineage>
        <taxon>Bacteria</taxon>
        <taxon>Pseudomonadati</taxon>
        <taxon>Pseudomonadota</taxon>
        <taxon>Betaproteobacteria</taxon>
        <taxon>Burkholderiales</taxon>
        <taxon>Burkholderiaceae</taxon>
        <taxon>Cupriavidus</taxon>
    </lineage>
</organism>
<comment type="caution">
    <text evidence="3">The sequence shown here is derived from an EMBL/GenBank/DDBJ whole genome shotgun (WGS) entry which is preliminary data.</text>
</comment>
<keyword evidence="1 3" id="KW-0378">Hydrolase</keyword>
<proteinExistence type="predicted"/>
<dbReference type="GO" id="GO:0016787">
    <property type="term" value="F:hydrolase activity"/>
    <property type="evidence" value="ECO:0007669"/>
    <property type="project" value="UniProtKB-KW"/>
</dbReference>
<evidence type="ECO:0000259" key="2">
    <source>
        <dbReference type="Pfam" id="PF00857"/>
    </source>
</evidence>
<dbReference type="Pfam" id="PF00857">
    <property type="entry name" value="Isochorismatase"/>
    <property type="match status" value="1"/>
</dbReference>
<dbReference type="PANTHER" id="PTHR43540:SF16">
    <property type="entry name" value="ISOCHORISMATASE-LIKE DOMAIN-CONTAINING PROTEIN"/>
    <property type="match status" value="1"/>
</dbReference>
<sequence>MSNPVYPAERTGVLLVDPYNDFLSHGGKLFPMLRDVADDVKLIDNLRATVGAARASDIPVFYVPHRRWQPGDYDNWDHPNPTQRLIQQRHTFAKGEFGGEWHPDFVPQDGDIIIQEHWGQSGFANTDLDFQLKQQGVTHVIVIGLLANTCIESTSRFAMELGYHVTLVRDATAAFSKELMHAAHQLNGPTFAHEILTTAEVIAALPTTQGSAA</sequence>
<evidence type="ECO:0000256" key="1">
    <source>
        <dbReference type="ARBA" id="ARBA00022801"/>
    </source>
</evidence>
<dbReference type="InterPro" id="IPR050272">
    <property type="entry name" value="Isochorismatase-like_hydrls"/>
</dbReference>
<dbReference type="Gene3D" id="3.40.50.850">
    <property type="entry name" value="Isochorismatase-like"/>
    <property type="match status" value="1"/>
</dbReference>
<feature type="domain" description="Isochorismatase-like" evidence="2">
    <location>
        <begin position="13"/>
        <end position="184"/>
    </location>
</feature>
<evidence type="ECO:0000313" key="3">
    <source>
        <dbReference type="EMBL" id="CAG9183049.1"/>
    </source>
</evidence>
<accession>A0ABM8XRY0</accession>